<dbReference type="EMBL" id="CP036269">
    <property type="protein sequence ID" value="QDT40361.1"/>
    <property type="molecule type" value="Genomic_DNA"/>
</dbReference>
<keyword evidence="1" id="KW-0472">Membrane</keyword>
<name>A0A517R931_9PLAN</name>
<dbReference type="Proteomes" id="UP000317171">
    <property type="component" value="Chromosome"/>
</dbReference>
<keyword evidence="1" id="KW-0812">Transmembrane</keyword>
<reference evidence="2 3" key="1">
    <citation type="submission" date="2019-02" db="EMBL/GenBank/DDBJ databases">
        <title>Deep-cultivation of Planctomycetes and their phenomic and genomic characterization uncovers novel biology.</title>
        <authorList>
            <person name="Wiegand S."/>
            <person name="Jogler M."/>
            <person name="Boedeker C."/>
            <person name="Pinto D."/>
            <person name="Vollmers J."/>
            <person name="Rivas-Marin E."/>
            <person name="Kohn T."/>
            <person name="Peeters S.H."/>
            <person name="Heuer A."/>
            <person name="Rast P."/>
            <person name="Oberbeckmann S."/>
            <person name="Bunk B."/>
            <person name="Jeske O."/>
            <person name="Meyerdierks A."/>
            <person name="Storesund J.E."/>
            <person name="Kallscheuer N."/>
            <person name="Luecker S."/>
            <person name="Lage O.M."/>
            <person name="Pohl T."/>
            <person name="Merkel B.J."/>
            <person name="Hornburger P."/>
            <person name="Mueller R.-W."/>
            <person name="Bruemmer F."/>
            <person name="Labrenz M."/>
            <person name="Spormann A.M."/>
            <person name="Op den Camp H."/>
            <person name="Overmann J."/>
            <person name="Amann R."/>
            <person name="Jetten M.S.M."/>
            <person name="Mascher T."/>
            <person name="Medema M.H."/>
            <person name="Devos D.P."/>
            <person name="Kaster A.-K."/>
            <person name="Ovreas L."/>
            <person name="Rohde M."/>
            <person name="Galperin M.Y."/>
            <person name="Jogler C."/>
        </authorList>
    </citation>
    <scope>NUCLEOTIDE SEQUENCE [LARGE SCALE GENOMIC DNA]</scope>
    <source>
        <strain evidence="2 3">Pan241w</strain>
    </source>
</reference>
<evidence type="ECO:0000313" key="3">
    <source>
        <dbReference type="Proteomes" id="UP000317171"/>
    </source>
</evidence>
<feature type="transmembrane region" description="Helical" evidence="1">
    <location>
        <begin position="6"/>
        <end position="25"/>
    </location>
</feature>
<dbReference type="AlphaFoldDB" id="A0A517R931"/>
<accession>A0A517R931</accession>
<protein>
    <submittedName>
        <fullName evidence="2">Uncharacterized protein</fullName>
    </submittedName>
</protein>
<keyword evidence="1" id="KW-1133">Transmembrane helix</keyword>
<evidence type="ECO:0000313" key="2">
    <source>
        <dbReference type="EMBL" id="QDT40361.1"/>
    </source>
</evidence>
<gene>
    <name evidence="2" type="ORF">Pan241w_04170</name>
</gene>
<dbReference type="KEGG" id="gaz:Pan241w_04170"/>
<evidence type="ECO:0000256" key="1">
    <source>
        <dbReference type="SAM" id="Phobius"/>
    </source>
</evidence>
<sequence>MSYFTGFLLQIIMLFCMFWAMRRLGSLNKEIFKEMKENQ</sequence>
<keyword evidence="3" id="KW-1185">Reference proteome</keyword>
<proteinExistence type="predicted"/>
<organism evidence="2 3">
    <name type="scientific">Gimesia alba</name>
    <dbReference type="NCBI Taxonomy" id="2527973"/>
    <lineage>
        <taxon>Bacteria</taxon>
        <taxon>Pseudomonadati</taxon>
        <taxon>Planctomycetota</taxon>
        <taxon>Planctomycetia</taxon>
        <taxon>Planctomycetales</taxon>
        <taxon>Planctomycetaceae</taxon>
        <taxon>Gimesia</taxon>
    </lineage>
</organism>